<comment type="caution">
    <text evidence="1">The sequence shown here is derived from an EMBL/GenBank/DDBJ whole genome shotgun (WGS) entry which is preliminary data.</text>
</comment>
<name>A0ACB9HT77_9ASTR</name>
<dbReference type="Proteomes" id="UP001056120">
    <property type="component" value="Linkage Group LG11"/>
</dbReference>
<organism evidence="1 2">
    <name type="scientific">Smallanthus sonchifolius</name>
    <dbReference type="NCBI Taxonomy" id="185202"/>
    <lineage>
        <taxon>Eukaryota</taxon>
        <taxon>Viridiplantae</taxon>
        <taxon>Streptophyta</taxon>
        <taxon>Embryophyta</taxon>
        <taxon>Tracheophyta</taxon>
        <taxon>Spermatophyta</taxon>
        <taxon>Magnoliopsida</taxon>
        <taxon>eudicotyledons</taxon>
        <taxon>Gunneridae</taxon>
        <taxon>Pentapetalae</taxon>
        <taxon>asterids</taxon>
        <taxon>campanulids</taxon>
        <taxon>Asterales</taxon>
        <taxon>Asteraceae</taxon>
        <taxon>Asteroideae</taxon>
        <taxon>Heliantheae alliance</taxon>
        <taxon>Millerieae</taxon>
        <taxon>Smallanthus</taxon>
    </lineage>
</organism>
<keyword evidence="2" id="KW-1185">Reference proteome</keyword>
<evidence type="ECO:0000313" key="2">
    <source>
        <dbReference type="Proteomes" id="UP001056120"/>
    </source>
</evidence>
<accession>A0ACB9HT77</accession>
<reference evidence="2" key="1">
    <citation type="journal article" date="2022" name="Mol. Ecol. Resour.">
        <title>The genomes of chicory, endive, great burdock and yacon provide insights into Asteraceae palaeo-polyploidization history and plant inulin production.</title>
        <authorList>
            <person name="Fan W."/>
            <person name="Wang S."/>
            <person name="Wang H."/>
            <person name="Wang A."/>
            <person name="Jiang F."/>
            <person name="Liu H."/>
            <person name="Zhao H."/>
            <person name="Xu D."/>
            <person name="Zhang Y."/>
        </authorList>
    </citation>
    <scope>NUCLEOTIDE SEQUENCE [LARGE SCALE GENOMIC DNA]</scope>
    <source>
        <strain evidence="2">cv. Yunnan</strain>
    </source>
</reference>
<evidence type="ECO:0000313" key="1">
    <source>
        <dbReference type="EMBL" id="KAI3798511.1"/>
    </source>
</evidence>
<reference evidence="1 2" key="2">
    <citation type="journal article" date="2022" name="Mol. Ecol. Resour.">
        <title>The genomes of chicory, endive, great burdock and yacon provide insights into Asteraceae paleo-polyploidization history and plant inulin production.</title>
        <authorList>
            <person name="Fan W."/>
            <person name="Wang S."/>
            <person name="Wang H."/>
            <person name="Wang A."/>
            <person name="Jiang F."/>
            <person name="Liu H."/>
            <person name="Zhao H."/>
            <person name="Xu D."/>
            <person name="Zhang Y."/>
        </authorList>
    </citation>
    <scope>NUCLEOTIDE SEQUENCE [LARGE SCALE GENOMIC DNA]</scope>
    <source>
        <strain evidence="2">cv. Yunnan</strain>
        <tissue evidence="1">Leaves</tissue>
    </source>
</reference>
<proteinExistence type="predicted"/>
<sequence length="178" mass="19851">MSSLHILSLNMHYYVAGILGDGFMASNLTIENTAGPDAHQAVALRTDSDQSVIENCEILGNQDTLYLHSLGQFFNSCRIQGGVDFIFGNSATIFQDCTILICPRKLTPEKGEKNAVTAHGSQTTGFVFQNCLINGTEEYMKFYHKNPNVHQNFLGRLWKGFSRTRGTDYTSRVDAMDR</sequence>
<dbReference type="EMBL" id="CM042028">
    <property type="protein sequence ID" value="KAI3798511.1"/>
    <property type="molecule type" value="Genomic_DNA"/>
</dbReference>
<gene>
    <name evidence="1" type="ORF">L1987_33788</name>
</gene>
<protein>
    <submittedName>
        <fullName evidence="1">Uncharacterized protein</fullName>
    </submittedName>
</protein>